<accession>A0A0D1VRT9</accession>
<dbReference type="AlphaFoldDB" id="A0A0D1VRT9"/>
<dbReference type="Gene3D" id="2.30.40.10">
    <property type="entry name" value="Urease, subunit C, domain 1"/>
    <property type="match status" value="1"/>
</dbReference>
<sequence>MAATVVTDVRLFDGEHVQDVTNVVISGTTISGIGSHVQFPEGATFINGDGCTLLPGLIDSHVHTGLEQLELALKFGVTTELEMMGHWELDQRREISERDDIADLKTASFGLTRPKGHPYQLTKAHDAPQTDAEHSHETKDKKTLRDAETEEQAIQFVRQRIAEDADYIKIMIEEGSVFQTPGLPLLSDEAMVAAVQEAHRHSKITVAHALTYDAAEKALAIGVDGLTHLFIDRGADNALLEKMRGKFVTPCLTLDASLLGLKPSSFAADPRVAAKLPPAWHKHLQGSMDKYTQGDFDVVLKSVATLHKAGIDVLVGTDSSFPIPHLAGIAHGASVHHELQLLVQAGLTPLEALRAATSVPARRFGLADRGLVKKGLRADLFLVEGDPTKDIKCTLSTKSIWRRGCLLETAK</sequence>
<dbReference type="Gene3D" id="3.40.50.10910">
    <property type="entry name" value="Amidohydrolase"/>
    <property type="match status" value="1"/>
</dbReference>
<feature type="compositionally biased region" description="Basic and acidic residues" evidence="1">
    <location>
        <begin position="123"/>
        <end position="147"/>
    </location>
</feature>
<name>A0A0D1VRT9_9EURO</name>
<protein>
    <recommendedName>
        <fullName evidence="2">Amidohydrolase-related domain-containing protein</fullName>
    </recommendedName>
</protein>
<reference evidence="3 4" key="1">
    <citation type="submission" date="2015-01" db="EMBL/GenBank/DDBJ databases">
        <title>The Genome Sequence of Exophiala sideris CBS121828.</title>
        <authorList>
            <consortium name="The Broad Institute Genomics Platform"/>
            <person name="Cuomo C."/>
            <person name="de Hoog S."/>
            <person name="Gorbushina A."/>
            <person name="Stielow B."/>
            <person name="Teixiera M."/>
            <person name="Abouelleil A."/>
            <person name="Chapman S.B."/>
            <person name="Priest M."/>
            <person name="Young S.K."/>
            <person name="Wortman J."/>
            <person name="Nusbaum C."/>
            <person name="Birren B."/>
        </authorList>
    </citation>
    <scope>NUCLEOTIDE SEQUENCE [LARGE SCALE GENOMIC DNA]</scope>
    <source>
        <strain evidence="3 4">CBS 121828</strain>
    </source>
</reference>
<dbReference type="GO" id="GO:0016810">
    <property type="term" value="F:hydrolase activity, acting on carbon-nitrogen (but not peptide) bonds"/>
    <property type="evidence" value="ECO:0007669"/>
    <property type="project" value="InterPro"/>
</dbReference>
<dbReference type="InterPro" id="IPR051781">
    <property type="entry name" value="Metallo-dep_Hydrolase"/>
</dbReference>
<dbReference type="PANTHER" id="PTHR43135:SF3">
    <property type="entry name" value="ALPHA-D-RIBOSE 1-METHYLPHOSPHONATE 5-TRIPHOSPHATE DIPHOSPHATASE"/>
    <property type="match status" value="1"/>
</dbReference>
<dbReference type="SUPFAM" id="SSF51556">
    <property type="entry name" value="Metallo-dependent hydrolases"/>
    <property type="match status" value="1"/>
</dbReference>
<evidence type="ECO:0000259" key="2">
    <source>
        <dbReference type="Pfam" id="PF01979"/>
    </source>
</evidence>
<evidence type="ECO:0000256" key="1">
    <source>
        <dbReference type="SAM" id="MobiDB-lite"/>
    </source>
</evidence>
<dbReference type="InterPro" id="IPR006680">
    <property type="entry name" value="Amidohydro-rel"/>
</dbReference>
<gene>
    <name evidence="3" type="ORF">PV11_06415</name>
</gene>
<dbReference type="PANTHER" id="PTHR43135">
    <property type="entry name" value="ALPHA-D-RIBOSE 1-METHYLPHOSPHONATE 5-TRIPHOSPHATE DIPHOSPHATASE"/>
    <property type="match status" value="1"/>
</dbReference>
<dbReference type="STRING" id="1016849.A0A0D1VRT9"/>
<feature type="domain" description="Amidohydrolase-related" evidence="2">
    <location>
        <begin position="148"/>
        <end position="392"/>
    </location>
</feature>
<dbReference type="EMBL" id="KN846953">
    <property type="protein sequence ID" value="KIV78805.1"/>
    <property type="molecule type" value="Genomic_DNA"/>
</dbReference>
<dbReference type="Proteomes" id="UP000053599">
    <property type="component" value="Unassembled WGS sequence"/>
</dbReference>
<evidence type="ECO:0000313" key="4">
    <source>
        <dbReference type="Proteomes" id="UP000053599"/>
    </source>
</evidence>
<dbReference type="Gene3D" id="1.20.58.520">
    <property type="entry name" value="Amidohydrolase"/>
    <property type="match status" value="1"/>
</dbReference>
<proteinExistence type="predicted"/>
<feature type="region of interest" description="Disordered" evidence="1">
    <location>
        <begin position="122"/>
        <end position="147"/>
    </location>
</feature>
<organism evidence="3 4">
    <name type="scientific">Exophiala sideris</name>
    <dbReference type="NCBI Taxonomy" id="1016849"/>
    <lineage>
        <taxon>Eukaryota</taxon>
        <taxon>Fungi</taxon>
        <taxon>Dikarya</taxon>
        <taxon>Ascomycota</taxon>
        <taxon>Pezizomycotina</taxon>
        <taxon>Eurotiomycetes</taxon>
        <taxon>Chaetothyriomycetidae</taxon>
        <taxon>Chaetothyriales</taxon>
        <taxon>Herpotrichiellaceae</taxon>
        <taxon>Exophiala</taxon>
    </lineage>
</organism>
<dbReference type="SUPFAM" id="SSF51338">
    <property type="entry name" value="Composite domain of metallo-dependent hydrolases"/>
    <property type="match status" value="1"/>
</dbReference>
<dbReference type="OrthoDB" id="5595695at2759"/>
<dbReference type="Pfam" id="PF01979">
    <property type="entry name" value="Amidohydro_1"/>
    <property type="match status" value="1"/>
</dbReference>
<dbReference type="InterPro" id="IPR011059">
    <property type="entry name" value="Metal-dep_hydrolase_composite"/>
</dbReference>
<evidence type="ECO:0000313" key="3">
    <source>
        <dbReference type="EMBL" id="KIV78805.1"/>
    </source>
</evidence>
<dbReference type="HOGENOM" id="CLU_023620_6_1_1"/>
<dbReference type="Gene3D" id="3.30.110.90">
    <property type="entry name" value="Amidohydrolase"/>
    <property type="match status" value="1"/>
</dbReference>
<dbReference type="InterPro" id="IPR032466">
    <property type="entry name" value="Metal_Hydrolase"/>
</dbReference>